<evidence type="ECO:0000313" key="4">
    <source>
        <dbReference type="Proteomes" id="UP000828390"/>
    </source>
</evidence>
<dbReference type="PANTHER" id="PTHR39953:SF1">
    <property type="entry name" value="RE54151P"/>
    <property type="match status" value="1"/>
</dbReference>
<dbReference type="Pfam" id="PF04434">
    <property type="entry name" value="SWIM"/>
    <property type="match status" value="1"/>
</dbReference>
<feature type="domain" description="SWIM-type" evidence="2">
    <location>
        <begin position="50"/>
        <end position="89"/>
    </location>
</feature>
<dbReference type="AlphaFoldDB" id="A0A9D4J6M2"/>
<dbReference type="EMBL" id="JAIWYP010000007">
    <property type="protein sequence ID" value="KAH3797989.1"/>
    <property type="molecule type" value="Genomic_DNA"/>
</dbReference>
<keyword evidence="4" id="KW-1185">Reference proteome</keyword>
<dbReference type="PANTHER" id="PTHR39953">
    <property type="entry name" value="RE54151P"/>
    <property type="match status" value="1"/>
</dbReference>
<evidence type="ECO:0000256" key="1">
    <source>
        <dbReference type="PROSITE-ProRule" id="PRU00325"/>
    </source>
</evidence>
<reference evidence="3" key="1">
    <citation type="journal article" date="2019" name="bioRxiv">
        <title>The Genome of the Zebra Mussel, Dreissena polymorpha: A Resource for Invasive Species Research.</title>
        <authorList>
            <person name="McCartney M.A."/>
            <person name="Auch B."/>
            <person name="Kono T."/>
            <person name="Mallez S."/>
            <person name="Zhang Y."/>
            <person name="Obille A."/>
            <person name="Becker A."/>
            <person name="Abrahante J.E."/>
            <person name="Garbe J."/>
            <person name="Badalamenti J.P."/>
            <person name="Herman A."/>
            <person name="Mangelson H."/>
            <person name="Liachko I."/>
            <person name="Sullivan S."/>
            <person name="Sone E.D."/>
            <person name="Koren S."/>
            <person name="Silverstein K.A.T."/>
            <person name="Beckman K.B."/>
            <person name="Gohl D.M."/>
        </authorList>
    </citation>
    <scope>NUCLEOTIDE SEQUENCE</scope>
    <source>
        <strain evidence="3">Duluth1</strain>
        <tissue evidence="3">Whole animal</tissue>
    </source>
</reference>
<comment type="caution">
    <text evidence="3">The sequence shown here is derived from an EMBL/GenBank/DDBJ whole genome shotgun (WGS) entry which is preliminary data.</text>
</comment>
<dbReference type="GO" id="GO:0008270">
    <property type="term" value="F:zinc ion binding"/>
    <property type="evidence" value="ECO:0007669"/>
    <property type="project" value="UniProtKB-KW"/>
</dbReference>
<organism evidence="3 4">
    <name type="scientific">Dreissena polymorpha</name>
    <name type="common">Zebra mussel</name>
    <name type="synonym">Mytilus polymorpha</name>
    <dbReference type="NCBI Taxonomy" id="45954"/>
    <lineage>
        <taxon>Eukaryota</taxon>
        <taxon>Metazoa</taxon>
        <taxon>Spiralia</taxon>
        <taxon>Lophotrochozoa</taxon>
        <taxon>Mollusca</taxon>
        <taxon>Bivalvia</taxon>
        <taxon>Autobranchia</taxon>
        <taxon>Heteroconchia</taxon>
        <taxon>Euheterodonta</taxon>
        <taxon>Imparidentia</taxon>
        <taxon>Neoheterodontei</taxon>
        <taxon>Myida</taxon>
        <taxon>Dreissenoidea</taxon>
        <taxon>Dreissenidae</taxon>
        <taxon>Dreissena</taxon>
    </lineage>
</organism>
<name>A0A9D4J6M2_DREPO</name>
<evidence type="ECO:0000259" key="2">
    <source>
        <dbReference type="PROSITE" id="PS50966"/>
    </source>
</evidence>
<accession>A0A9D4J6M2</accession>
<keyword evidence="1" id="KW-0863">Zinc-finger</keyword>
<proteinExistence type="predicted"/>
<dbReference type="PROSITE" id="PS50966">
    <property type="entry name" value="ZF_SWIM"/>
    <property type="match status" value="1"/>
</dbReference>
<dbReference type="Proteomes" id="UP000828390">
    <property type="component" value="Unassembled WGS sequence"/>
</dbReference>
<protein>
    <recommendedName>
        <fullName evidence="2">SWIM-type domain-containing protein</fullName>
    </recommendedName>
</protein>
<keyword evidence="1" id="KW-0479">Metal-binding</keyword>
<gene>
    <name evidence="3" type="ORF">DPMN_151579</name>
</gene>
<dbReference type="InterPro" id="IPR007527">
    <property type="entry name" value="Znf_SWIM"/>
</dbReference>
<sequence>MYWSNYVESHVKLSRKSEASVESDRVLKFFMDELRVIRASVQASMKNTSYNVTIHLEPEDNGVIQSSTCQCPMREFKCHHVAAALLFGYKRASKTDIKCSWIKRPKSAPPKKTVTMAEMYPPNQPGYSSALDYGRGATDTGCTSASPG</sequence>
<keyword evidence="1" id="KW-0862">Zinc</keyword>
<evidence type="ECO:0000313" key="3">
    <source>
        <dbReference type="EMBL" id="KAH3797989.1"/>
    </source>
</evidence>
<reference evidence="3" key="2">
    <citation type="submission" date="2020-11" db="EMBL/GenBank/DDBJ databases">
        <authorList>
            <person name="McCartney M.A."/>
            <person name="Auch B."/>
            <person name="Kono T."/>
            <person name="Mallez S."/>
            <person name="Becker A."/>
            <person name="Gohl D.M."/>
            <person name="Silverstein K.A.T."/>
            <person name="Koren S."/>
            <person name="Bechman K.B."/>
            <person name="Herman A."/>
            <person name="Abrahante J.E."/>
            <person name="Garbe J."/>
        </authorList>
    </citation>
    <scope>NUCLEOTIDE SEQUENCE</scope>
    <source>
        <strain evidence="3">Duluth1</strain>
        <tissue evidence="3">Whole animal</tissue>
    </source>
</reference>